<proteinExistence type="predicted"/>
<dbReference type="RefSeq" id="WP_222579967.1">
    <property type="nucleotide sequence ID" value="NZ_JAHVHU010000008.1"/>
</dbReference>
<evidence type="ECO:0000313" key="1">
    <source>
        <dbReference type="EMBL" id="MBY5958432.1"/>
    </source>
</evidence>
<protein>
    <submittedName>
        <fullName evidence="1">Uncharacterized protein</fullName>
    </submittedName>
</protein>
<accession>A0A953HMM8</accession>
<reference evidence="1" key="1">
    <citation type="submission" date="2021-06" db="EMBL/GenBank/DDBJ databases">
        <title>44 bacteria genomes isolated from Dapeng, Shenzhen.</title>
        <authorList>
            <person name="Zheng W."/>
            <person name="Yu S."/>
            <person name="Huang Y."/>
        </authorList>
    </citation>
    <scope>NUCLEOTIDE SEQUENCE</scope>
    <source>
        <strain evidence="1">DP5N28-2</strain>
    </source>
</reference>
<dbReference type="AlphaFoldDB" id="A0A953HMM8"/>
<dbReference type="EMBL" id="JAHVHU010000008">
    <property type="protein sequence ID" value="MBY5958432.1"/>
    <property type="molecule type" value="Genomic_DNA"/>
</dbReference>
<organism evidence="1 2">
    <name type="scientific">Membranihabitans marinus</name>
    <dbReference type="NCBI Taxonomy" id="1227546"/>
    <lineage>
        <taxon>Bacteria</taxon>
        <taxon>Pseudomonadati</taxon>
        <taxon>Bacteroidota</taxon>
        <taxon>Saprospiria</taxon>
        <taxon>Saprospirales</taxon>
        <taxon>Saprospiraceae</taxon>
        <taxon>Membranihabitans</taxon>
    </lineage>
</organism>
<evidence type="ECO:0000313" key="2">
    <source>
        <dbReference type="Proteomes" id="UP000753961"/>
    </source>
</evidence>
<sequence length="155" mass="17789">MLKKVKKWLGIEGVRISVEVPDDIFLREKKLSGSLIFESKQDSVVSELRLRLIEKYSRGRRHSKLIDEYILGAEVLDAPIHLYANEPQSIPFEVHFEPLQSEMDTLESKNILMKGLVRTAKLIRNVQSTYRLEIEADVEGMAISPLVKKEVKIIS</sequence>
<keyword evidence="2" id="KW-1185">Reference proteome</keyword>
<name>A0A953HMM8_9BACT</name>
<gene>
    <name evidence="1" type="ORF">KUV50_09835</name>
</gene>
<dbReference type="Proteomes" id="UP000753961">
    <property type="component" value="Unassembled WGS sequence"/>
</dbReference>
<comment type="caution">
    <text evidence="1">The sequence shown here is derived from an EMBL/GenBank/DDBJ whole genome shotgun (WGS) entry which is preliminary data.</text>
</comment>